<feature type="domain" description="Major facilitator superfamily (MFS) profile" evidence="10">
    <location>
        <begin position="87"/>
        <end position="507"/>
    </location>
</feature>
<keyword evidence="2" id="KW-0813">Transport</keyword>
<dbReference type="InterPro" id="IPR005829">
    <property type="entry name" value="Sugar_transporter_CS"/>
</dbReference>
<dbReference type="Pfam" id="PF00083">
    <property type="entry name" value="Sugar_tr"/>
    <property type="match status" value="1"/>
</dbReference>
<dbReference type="InterPro" id="IPR036259">
    <property type="entry name" value="MFS_trans_sf"/>
</dbReference>
<evidence type="ECO:0000313" key="11">
    <source>
        <dbReference type="EMBL" id="CAE2206995.1"/>
    </source>
</evidence>
<dbReference type="InterPro" id="IPR020846">
    <property type="entry name" value="MFS_dom"/>
</dbReference>
<evidence type="ECO:0000259" key="10">
    <source>
        <dbReference type="PROSITE" id="PS50850"/>
    </source>
</evidence>
<feature type="transmembrane region" description="Helical" evidence="9">
    <location>
        <begin position="358"/>
        <end position="380"/>
    </location>
</feature>
<keyword evidence="6 9" id="KW-1133">Transmembrane helix</keyword>
<accession>A0A7S4HRP2</accession>
<feature type="transmembrane region" description="Helical" evidence="9">
    <location>
        <begin position="321"/>
        <end position="346"/>
    </location>
</feature>
<evidence type="ECO:0000256" key="9">
    <source>
        <dbReference type="SAM" id="Phobius"/>
    </source>
</evidence>
<keyword evidence="3" id="KW-1003">Cell membrane</keyword>
<evidence type="ECO:0000256" key="4">
    <source>
        <dbReference type="ARBA" id="ARBA00022692"/>
    </source>
</evidence>
<feature type="region of interest" description="Disordered" evidence="8">
    <location>
        <begin position="1"/>
        <end position="27"/>
    </location>
</feature>
<dbReference type="GO" id="GO:0005886">
    <property type="term" value="C:plasma membrane"/>
    <property type="evidence" value="ECO:0007669"/>
    <property type="project" value="UniProtKB-SubCell"/>
</dbReference>
<dbReference type="PROSITE" id="PS00216">
    <property type="entry name" value="SUGAR_TRANSPORT_1"/>
    <property type="match status" value="1"/>
</dbReference>
<feature type="transmembrane region" description="Helical" evidence="9">
    <location>
        <begin position="416"/>
        <end position="438"/>
    </location>
</feature>
<dbReference type="AlphaFoldDB" id="A0A7S4HRP2"/>
<proteinExistence type="predicted"/>
<feature type="transmembrane region" description="Helical" evidence="9">
    <location>
        <begin position="387"/>
        <end position="404"/>
    </location>
</feature>
<gene>
    <name evidence="11" type="ORF">OAUR00152_LOCUS3057</name>
</gene>
<feature type="compositionally biased region" description="Basic and acidic residues" evidence="8">
    <location>
        <begin position="288"/>
        <end position="299"/>
    </location>
</feature>
<evidence type="ECO:0000256" key="7">
    <source>
        <dbReference type="ARBA" id="ARBA00023136"/>
    </source>
</evidence>
<feature type="transmembrane region" description="Helical" evidence="9">
    <location>
        <begin position="459"/>
        <end position="477"/>
    </location>
</feature>
<feature type="transmembrane region" description="Helical" evidence="9">
    <location>
        <begin position="260"/>
        <end position="279"/>
    </location>
</feature>
<comment type="subcellular location">
    <subcellularLocation>
        <location evidence="1">Cell membrane</location>
        <topology evidence="1">Multi-pass membrane protein</topology>
    </subcellularLocation>
</comment>
<feature type="transmembrane region" description="Helical" evidence="9">
    <location>
        <begin position="131"/>
        <end position="151"/>
    </location>
</feature>
<dbReference type="EMBL" id="HBKQ01004464">
    <property type="protein sequence ID" value="CAE2206995.1"/>
    <property type="molecule type" value="Transcribed_RNA"/>
</dbReference>
<evidence type="ECO:0000256" key="8">
    <source>
        <dbReference type="SAM" id="MobiDB-lite"/>
    </source>
</evidence>
<dbReference type="Gene3D" id="1.20.1250.20">
    <property type="entry name" value="MFS general substrate transporter like domains"/>
    <property type="match status" value="2"/>
</dbReference>
<dbReference type="SUPFAM" id="SSF103473">
    <property type="entry name" value="MFS general substrate transporter"/>
    <property type="match status" value="1"/>
</dbReference>
<keyword evidence="7 9" id="KW-0472">Membrane</keyword>
<dbReference type="GO" id="GO:0015293">
    <property type="term" value="F:symporter activity"/>
    <property type="evidence" value="ECO:0007669"/>
    <property type="project" value="UniProtKB-KW"/>
</dbReference>
<evidence type="ECO:0000256" key="5">
    <source>
        <dbReference type="ARBA" id="ARBA00022847"/>
    </source>
</evidence>
<protein>
    <recommendedName>
        <fullName evidence="10">Major facilitator superfamily (MFS) profile domain-containing protein</fullName>
    </recommendedName>
</protein>
<feature type="transmembrane region" description="Helical" evidence="9">
    <location>
        <begin position="163"/>
        <end position="181"/>
    </location>
</feature>
<feature type="transmembrane region" description="Helical" evidence="9">
    <location>
        <begin position="193"/>
        <end position="213"/>
    </location>
</feature>
<dbReference type="PANTHER" id="PTHR43528">
    <property type="entry name" value="ALPHA-KETOGLUTARATE PERMEASE"/>
    <property type="match status" value="1"/>
</dbReference>
<feature type="transmembrane region" description="Helical" evidence="9">
    <location>
        <begin position="483"/>
        <end position="500"/>
    </location>
</feature>
<evidence type="ECO:0000256" key="2">
    <source>
        <dbReference type="ARBA" id="ARBA00022448"/>
    </source>
</evidence>
<dbReference type="PANTHER" id="PTHR43528:SF1">
    <property type="entry name" value="ALPHA-KETOGLUTARATE PERMEASE"/>
    <property type="match status" value="1"/>
</dbReference>
<name>A0A7S4HRP2_9STRA</name>
<feature type="transmembrane region" description="Helical" evidence="9">
    <location>
        <begin position="225"/>
        <end position="248"/>
    </location>
</feature>
<keyword evidence="5" id="KW-0769">Symport</keyword>
<dbReference type="PROSITE" id="PS50850">
    <property type="entry name" value="MFS"/>
    <property type="match status" value="1"/>
</dbReference>
<dbReference type="InterPro" id="IPR005828">
    <property type="entry name" value="MFS_sugar_transport-like"/>
</dbReference>
<organism evidence="11">
    <name type="scientific">Odontella aurita</name>
    <dbReference type="NCBI Taxonomy" id="265563"/>
    <lineage>
        <taxon>Eukaryota</taxon>
        <taxon>Sar</taxon>
        <taxon>Stramenopiles</taxon>
        <taxon>Ochrophyta</taxon>
        <taxon>Bacillariophyta</taxon>
        <taxon>Mediophyceae</taxon>
        <taxon>Biddulphiophycidae</taxon>
        <taxon>Eupodiscales</taxon>
        <taxon>Odontellaceae</taxon>
        <taxon>Odontella</taxon>
    </lineage>
</organism>
<reference evidence="11" key="1">
    <citation type="submission" date="2021-01" db="EMBL/GenBank/DDBJ databases">
        <authorList>
            <person name="Corre E."/>
            <person name="Pelletier E."/>
            <person name="Niang G."/>
            <person name="Scheremetjew M."/>
            <person name="Finn R."/>
            <person name="Kale V."/>
            <person name="Holt S."/>
            <person name="Cochrane G."/>
            <person name="Meng A."/>
            <person name="Brown T."/>
            <person name="Cohen L."/>
        </authorList>
    </citation>
    <scope>NUCLEOTIDE SEQUENCE</scope>
    <source>
        <strain evidence="11">Isolate 1302-5</strain>
    </source>
</reference>
<sequence length="534" mass="57953">MPSETDPLINTTSLKAESATGGKNDPHTAWHLKTYTAGEDASRLAAAAKEMGLNRIRAARAQVRRRQLLTTLERAVFEETKEHNVWETVAGVAGNILEWYDFAVFGYFGDIIGEVFFPPNQSGHAATMESFAVFGGAFLARPLGGLLLGYLGDVYGRKKALTVSIFLMAFPTFAMGCLPSYEQVGYTSTILLIIIRLLQGMSVGGQLMSSLIFTLESVPHEQWGLYGSFVWATGNLGVLLGSIVGYAIRSSFNHEELVKYGWRIPFLSGIVVSIAGFYLRSSEDNDEKNDGRKEKDNKQGDCPQKQNPIHAMLATENLRPLVASAMVPMLWSSGFYLSFVWMAVYMTDLVDNPVPHALAVNSMALLGSVVLFFPIAGWLSDKYGRRTIMSIGGASIALLAPFLIEAIGKGDPWLSFWSQMFLGICLSFWGSPMGAWLVESFEPEARLTSVATGYNTAHAIVGGSTPAVATFLVDAVGPTSPGWIYVIISLIAMAGLWVVAPPPPSASSSVAVVMPMPATKELDPEQQPEREPLV</sequence>
<dbReference type="InterPro" id="IPR051084">
    <property type="entry name" value="H+-coupled_symporters"/>
</dbReference>
<evidence type="ECO:0000256" key="6">
    <source>
        <dbReference type="ARBA" id="ARBA00022989"/>
    </source>
</evidence>
<keyword evidence="4 9" id="KW-0812">Transmembrane</keyword>
<evidence type="ECO:0000256" key="3">
    <source>
        <dbReference type="ARBA" id="ARBA00022475"/>
    </source>
</evidence>
<feature type="region of interest" description="Disordered" evidence="8">
    <location>
        <begin position="284"/>
        <end position="306"/>
    </location>
</feature>
<evidence type="ECO:0000256" key="1">
    <source>
        <dbReference type="ARBA" id="ARBA00004651"/>
    </source>
</evidence>